<feature type="compositionally biased region" description="Basic and acidic residues" evidence="5">
    <location>
        <begin position="301"/>
        <end position="317"/>
    </location>
</feature>
<dbReference type="Pfam" id="PF04548">
    <property type="entry name" value="AIG1"/>
    <property type="match status" value="3"/>
</dbReference>
<feature type="compositionally biased region" description="Basic and acidic residues" evidence="5">
    <location>
        <begin position="803"/>
        <end position="832"/>
    </location>
</feature>
<gene>
    <name evidence="8" type="ORF">CCH79_00014296</name>
</gene>
<proteinExistence type="inferred from homology"/>
<feature type="region of interest" description="Disordered" evidence="5">
    <location>
        <begin position="803"/>
        <end position="840"/>
    </location>
</feature>
<keyword evidence="2" id="KW-0547">Nucleotide-binding</keyword>
<feature type="compositionally biased region" description="Polar residues" evidence="5">
    <location>
        <begin position="1"/>
        <end position="10"/>
    </location>
</feature>
<comment type="caution">
    <text evidence="8">The sequence shown here is derived from an EMBL/GenBank/DDBJ whole genome shotgun (WGS) entry which is preliminary data.</text>
</comment>
<keyword evidence="6" id="KW-1133">Transmembrane helix</keyword>
<dbReference type="EMBL" id="NHOQ01002739">
    <property type="protein sequence ID" value="PWA14917.1"/>
    <property type="molecule type" value="Genomic_DNA"/>
</dbReference>
<dbReference type="PANTHER" id="PTHR10903:SF170">
    <property type="entry name" value="GTPASE IMAP FAMILY MEMBER 7"/>
    <property type="match status" value="1"/>
</dbReference>
<dbReference type="AlphaFoldDB" id="A0A315UT56"/>
<comment type="similarity">
    <text evidence="1">Belongs to the TRAFAC class TrmE-Era-EngA-EngB-Septin-like GTPase superfamily. AIG1/Toc34/Toc159-like paraseptin GTPase family. IAN subfamily.</text>
</comment>
<evidence type="ECO:0000256" key="3">
    <source>
        <dbReference type="ARBA" id="ARBA00023134"/>
    </source>
</evidence>
<evidence type="ECO:0000256" key="4">
    <source>
        <dbReference type="SAM" id="Coils"/>
    </source>
</evidence>
<dbReference type="InterPro" id="IPR027417">
    <property type="entry name" value="P-loop_NTPase"/>
</dbReference>
<dbReference type="Gene3D" id="3.40.50.300">
    <property type="entry name" value="P-loop containing nucleotide triphosphate hydrolases"/>
    <property type="match status" value="3"/>
</dbReference>
<feature type="domain" description="AIG1-type G" evidence="7">
    <location>
        <begin position="85"/>
        <end position="279"/>
    </location>
</feature>
<feature type="coiled-coil region" evidence="4">
    <location>
        <begin position="519"/>
        <end position="577"/>
    </location>
</feature>
<dbReference type="PROSITE" id="PS51720">
    <property type="entry name" value="G_AIG1"/>
    <property type="match status" value="3"/>
</dbReference>
<keyword evidence="6" id="KW-0472">Membrane</keyword>
<evidence type="ECO:0000256" key="1">
    <source>
        <dbReference type="ARBA" id="ARBA00008535"/>
    </source>
</evidence>
<evidence type="ECO:0000313" key="9">
    <source>
        <dbReference type="Proteomes" id="UP000250572"/>
    </source>
</evidence>
<name>A0A315UT56_GAMAF</name>
<feature type="region of interest" description="Disordered" evidence="5">
    <location>
        <begin position="1"/>
        <end position="30"/>
    </location>
</feature>
<dbReference type="Proteomes" id="UP000250572">
    <property type="component" value="Unassembled WGS sequence"/>
</dbReference>
<dbReference type="PANTHER" id="PTHR10903">
    <property type="entry name" value="GTPASE, IMAP FAMILY MEMBER-RELATED"/>
    <property type="match status" value="1"/>
</dbReference>
<feature type="non-terminal residue" evidence="8">
    <location>
        <position position="900"/>
    </location>
</feature>
<dbReference type="FunFam" id="3.40.50.300:FF:000366">
    <property type="entry name" value="GTPase, IMAP family member 2"/>
    <property type="match status" value="3"/>
</dbReference>
<evidence type="ECO:0000256" key="6">
    <source>
        <dbReference type="SAM" id="Phobius"/>
    </source>
</evidence>
<keyword evidence="9" id="KW-1185">Reference proteome</keyword>
<dbReference type="GO" id="GO:0005525">
    <property type="term" value="F:GTP binding"/>
    <property type="evidence" value="ECO:0007669"/>
    <property type="project" value="UniProtKB-KW"/>
</dbReference>
<keyword evidence="4" id="KW-0175">Coiled coil</keyword>
<evidence type="ECO:0000256" key="5">
    <source>
        <dbReference type="SAM" id="MobiDB-lite"/>
    </source>
</evidence>
<feature type="domain" description="AIG1-type G" evidence="7">
    <location>
        <begin position="323"/>
        <end position="523"/>
    </location>
</feature>
<evidence type="ECO:0000256" key="2">
    <source>
        <dbReference type="ARBA" id="ARBA00022741"/>
    </source>
</evidence>
<dbReference type="CDD" id="cd01852">
    <property type="entry name" value="AIG1"/>
    <property type="match status" value="2"/>
</dbReference>
<dbReference type="SUPFAM" id="SSF52540">
    <property type="entry name" value="P-loop containing nucleoside triphosphate hydrolases"/>
    <property type="match status" value="3"/>
</dbReference>
<accession>A0A315UT56</accession>
<feature type="compositionally biased region" description="Basic residues" evidence="5">
    <location>
        <begin position="15"/>
        <end position="26"/>
    </location>
</feature>
<sequence>MESIAYSSSDAGLLRKGKGPKRHRGSARVTGARSAGEACDPVMLDGKAWNRACFHLLVFALCGVITHCQSQSKGESITTMFLSPSSRSRLSQVFVTDSAEASSLNTERPKMVFPDALFPEPRRERLEGDRNIVVIDSPGLFDTHKTQVQLKEDIEQCVKLSVPGPHAFLLVINLKSRFTKEEKDTVKWIQDNFGSAAATFTIVLFTHADLLRGKSVEDFVAESKHLQTLIQQCGGRYHSLVNGLSSDRKQVTELLDKIDEMVQINGGDHYTNSMYKKAQRELEEEEERAWWEEYERRKAENKRCEEEERREREERERRQKRSSKQRTLFLVGKTGSGKSASGNTILGRSVFREDASPESVTKTCERRERLEGDRNIVVIDSPGIFDTHKTQVQLKEDIEQCVKLSVPGPHAFLLVINLKSRFTKEEKDTVKWIQDNFGSAAATFTIVLFTHADLLRGKSVEDFVAESKHLQTLIQQCGGRYHSLVNGLSSDRKQVTELLHKIDEMVQINGGDHYTNSMYKKAQRELEEEEERTWREEYERTKKTEGKRCKSKCEEDKQEARKQKERKEKLQIQLREKKPRSLPRSDGCGLYNFDALDLSGGLRIVLVGKTGSGKSATGNTLLGRAAFKEDPSPVSVTKHCETQSGEVDGIPVQVIDTPGLFDTGITEEELKSRIEECVKMSVPGPHAFLLVIRLGVRFTEEERNAVKWIQENFGDDASMYTIMLFTCKDQGKADNALKECKELRRLSITFGRRYHAFNNNDADDRVQVTELINMIKEMVQDNGGKHYTNEMYEKAQRKLREEEERRRQEEEEKKEEERKVWDEEREKQQKEREKKKRVRRKNIRAASAAAVVLVLAGVVIAVGANTTVALALGAPTLVLGGLWMWKRTEDRRDACGPLTK</sequence>
<feature type="domain" description="AIG1-type G" evidence="7">
    <location>
        <begin position="599"/>
        <end position="796"/>
    </location>
</feature>
<reference evidence="8 9" key="1">
    <citation type="journal article" date="2018" name="G3 (Bethesda)">
        <title>A High-Quality Reference Genome for the Invasive Mosquitofish Gambusia affinis Using a Chicago Library.</title>
        <authorList>
            <person name="Hoffberg S.L."/>
            <person name="Troendle N.J."/>
            <person name="Glenn T.C."/>
            <person name="Mahmud O."/>
            <person name="Louha S."/>
            <person name="Chalopin D."/>
            <person name="Bennetzen J.L."/>
            <person name="Mauricio R."/>
        </authorList>
    </citation>
    <scope>NUCLEOTIDE SEQUENCE [LARGE SCALE GENOMIC DNA]</scope>
    <source>
        <strain evidence="8">NE01/NJP1002.9</strain>
        <tissue evidence="8">Muscle</tissue>
    </source>
</reference>
<keyword evidence="3" id="KW-0342">GTP-binding</keyword>
<dbReference type="STRING" id="33528.ENSGAFP00000027038"/>
<evidence type="ECO:0000259" key="7">
    <source>
        <dbReference type="PROSITE" id="PS51720"/>
    </source>
</evidence>
<keyword evidence="6" id="KW-0812">Transmembrane</keyword>
<feature type="region of interest" description="Disordered" evidence="5">
    <location>
        <begin position="301"/>
        <end position="326"/>
    </location>
</feature>
<feature type="transmembrane region" description="Helical" evidence="6">
    <location>
        <begin position="842"/>
        <end position="862"/>
    </location>
</feature>
<organism evidence="8 9">
    <name type="scientific">Gambusia affinis</name>
    <name type="common">Western mosquitofish</name>
    <name type="synonym">Heterandria affinis</name>
    <dbReference type="NCBI Taxonomy" id="33528"/>
    <lineage>
        <taxon>Eukaryota</taxon>
        <taxon>Metazoa</taxon>
        <taxon>Chordata</taxon>
        <taxon>Craniata</taxon>
        <taxon>Vertebrata</taxon>
        <taxon>Euteleostomi</taxon>
        <taxon>Actinopterygii</taxon>
        <taxon>Neopterygii</taxon>
        <taxon>Teleostei</taxon>
        <taxon>Neoteleostei</taxon>
        <taxon>Acanthomorphata</taxon>
        <taxon>Ovalentaria</taxon>
        <taxon>Atherinomorphae</taxon>
        <taxon>Cyprinodontiformes</taxon>
        <taxon>Poeciliidae</taxon>
        <taxon>Poeciliinae</taxon>
        <taxon>Gambusia</taxon>
    </lineage>
</organism>
<dbReference type="InterPro" id="IPR006703">
    <property type="entry name" value="G_AIG1"/>
</dbReference>
<evidence type="ECO:0000313" key="8">
    <source>
        <dbReference type="EMBL" id="PWA14917.1"/>
    </source>
</evidence>
<protein>
    <recommendedName>
        <fullName evidence="7">AIG1-type G domain-containing protein</fullName>
    </recommendedName>
</protein>
<dbReference type="InterPro" id="IPR045058">
    <property type="entry name" value="GIMA/IAN/Toc"/>
</dbReference>